<dbReference type="InterPro" id="IPR023214">
    <property type="entry name" value="HAD_sf"/>
</dbReference>
<evidence type="ECO:0000313" key="2">
    <source>
        <dbReference type="Proteomes" id="UP001336314"/>
    </source>
</evidence>
<proteinExistence type="predicted"/>
<dbReference type="InterPro" id="IPR041492">
    <property type="entry name" value="HAD_2"/>
</dbReference>
<keyword evidence="1" id="KW-0378">Hydrolase</keyword>
<dbReference type="SUPFAM" id="SSF56784">
    <property type="entry name" value="HAD-like"/>
    <property type="match status" value="1"/>
</dbReference>
<dbReference type="InterPro" id="IPR050155">
    <property type="entry name" value="HAD-like_hydrolase_sf"/>
</dbReference>
<sequence>MSFEIERIELVIFDWDGTVMDSVGRIVSAMQSAAQLTELPVPSDHSVKQIIGLSLDLAFSTLFPAMTAAQHQRLFEHYREQYVERDPTPTPMFTGAEALFLQLRQQQKRLAVATGKARKGLDRIFAETGLAHYFDTTRCADDAKSKPDPDMLLQILAETRLQPEQALMVGDTSHDMLMAQQAGIPRIGVTHGVHGVDVLSQFQPLAIVDDLPQLQRLFTQPAEALPV</sequence>
<dbReference type="GO" id="GO:0016787">
    <property type="term" value="F:hydrolase activity"/>
    <property type="evidence" value="ECO:0007669"/>
    <property type="project" value="UniProtKB-KW"/>
</dbReference>
<keyword evidence="2" id="KW-1185">Reference proteome</keyword>
<dbReference type="NCBIfam" id="TIGR01549">
    <property type="entry name" value="HAD-SF-IA-v1"/>
    <property type="match status" value="1"/>
</dbReference>
<accession>A0ABU7J570</accession>
<comment type="caution">
    <text evidence="1">The sequence shown here is derived from an EMBL/GenBank/DDBJ whole genome shotgun (WGS) entry which is preliminary data.</text>
</comment>
<dbReference type="SFLD" id="SFLDS00003">
    <property type="entry name" value="Haloacid_Dehalogenase"/>
    <property type="match status" value="1"/>
</dbReference>
<organism evidence="1 2">
    <name type="scientific">Alkalimonas cellulosilytica</name>
    <dbReference type="NCBI Taxonomy" id="3058395"/>
    <lineage>
        <taxon>Bacteria</taxon>
        <taxon>Pseudomonadati</taxon>
        <taxon>Pseudomonadota</taxon>
        <taxon>Gammaproteobacteria</taxon>
        <taxon>Alkalimonas</taxon>
    </lineage>
</organism>
<reference evidence="1 2" key="1">
    <citation type="submission" date="2023-07" db="EMBL/GenBank/DDBJ databases">
        <title>Alkalimonas sp., MEB108 novel, alkaliphilic bacterium isolated from Lonar Lake, India.</title>
        <authorList>
            <person name="Joshi A."/>
            <person name="Thite S."/>
        </authorList>
    </citation>
    <scope>NUCLEOTIDE SEQUENCE [LARGE SCALE GENOMIC DNA]</scope>
    <source>
        <strain evidence="1 2">MEB108</strain>
    </source>
</reference>
<dbReference type="InterPro" id="IPR006439">
    <property type="entry name" value="HAD-SF_hydro_IA"/>
</dbReference>
<dbReference type="InterPro" id="IPR023198">
    <property type="entry name" value="PGP-like_dom2"/>
</dbReference>
<dbReference type="PANTHER" id="PTHR43434">
    <property type="entry name" value="PHOSPHOGLYCOLATE PHOSPHATASE"/>
    <property type="match status" value="1"/>
</dbReference>
<name>A0ABU7J570_9GAMM</name>
<dbReference type="PANTHER" id="PTHR43434:SF24">
    <property type="entry name" value="HYDROLASE-RELATED"/>
    <property type="match status" value="1"/>
</dbReference>
<dbReference type="Gene3D" id="1.10.150.240">
    <property type="entry name" value="Putative phosphatase, domain 2"/>
    <property type="match status" value="1"/>
</dbReference>
<dbReference type="Gene3D" id="3.40.50.1000">
    <property type="entry name" value="HAD superfamily/HAD-like"/>
    <property type="match status" value="1"/>
</dbReference>
<dbReference type="Proteomes" id="UP001336314">
    <property type="component" value="Unassembled WGS sequence"/>
</dbReference>
<dbReference type="SFLD" id="SFLDG01135">
    <property type="entry name" value="C1.5.6:_HAD__Beta-PGM__Phospha"/>
    <property type="match status" value="1"/>
</dbReference>
<protein>
    <submittedName>
        <fullName evidence="1">HAD-IA family hydrolase</fullName>
    </submittedName>
</protein>
<dbReference type="SFLD" id="SFLDG01129">
    <property type="entry name" value="C1.5:_HAD__Beta-PGM__Phosphata"/>
    <property type="match status" value="1"/>
</dbReference>
<evidence type="ECO:0000313" key="1">
    <source>
        <dbReference type="EMBL" id="MEE2001587.1"/>
    </source>
</evidence>
<dbReference type="Pfam" id="PF13419">
    <property type="entry name" value="HAD_2"/>
    <property type="match status" value="1"/>
</dbReference>
<dbReference type="EMBL" id="JAUHLI010000007">
    <property type="protein sequence ID" value="MEE2001587.1"/>
    <property type="molecule type" value="Genomic_DNA"/>
</dbReference>
<dbReference type="NCBIfam" id="TIGR01509">
    <property type="entry name" value="HAD-SF-IA-v3"/>
    <property type="match status" value="1"/>
</dbReference>
<dbReference type="InterPro" id="IPR036412">
    <property type="entry name" value="HAD-like_sf"/>
</dbReference>
<gene>
    <name evidence="1" type="ORF">QWY20_08980</name>
</gene>